<dbReference type="InterPro" id="IPR027417">
    <property type="entry name" value="P-loop_NTPase"/>
</dbReference>
<evidence type="ECO:0000313" key="2">
    <source>
        <dbReference type="EMBL" id="QPP06092.1"/>
    </source>
</evidence>
<gene>
    <name evidence="2" type="ORF">G4Z16_06425</name>
</gene>
<organism evidence="2 3">
    <name type="scientific">Streptomyces bathyalis</name>
    <dbReference type="NCBI Taxonomy" id="2710756"/>
    <lineage>
        <taxon>Bacteria</taxon>
        <taxon>Bacillati</taxon>
        <taxon>Actinomycetota</taxon>
        <taxon>Actinomycetes</taxon>
        <taxon>Kitasatosporales</taxon>
        <taxon>Streptomycetaceae</taxon>
        <taxon>Streptomyces</taxon>
    </lineage>
</organism>
<dbReference type="RefSeq" id="WP_197349679.1">
    <property type="nucleotide sequence ID" value="NZ_CP048882.1"/>
</dbReference>
<sequence>MHVTKNRTREGSHTGPAAERPEEASLAARSRAAVVTGLHVSSFRTLRDRAIPLAPVTLLTGPSGSGKSAVLEAHEALARLGGGEALGEVFGRASGGAGAYVPSRSRPDAEGRRGFRLGCTVDGPAGPVRFDLAVQAEPELRIAGERLSVPGGRTLLATALRDPARPAVQAEWHSAGAGRVTRARLPADRLATALLPLRVAGGTEEERRVLEAAEQVVVALRSAFACDPRPETMRDPVSAADTLLRGGCDNLAAVLRRTRTECAIRHGHLIDALSAGFAGPVADLVSDLPDERSERGRVRALIVGPDRGPGHPRDRTPLEWLGDGELRYAALALVLLTGPGVLSMDPVQEVLPARQAMTVLADGLDRALDARQTAELIALAVRMGERGHVRLLAAVSDAGTAAAEAARHPGVSLVDLGGD</sequence>
<dbReference type="AlphaFoldDB" id="A0A7T1T483"/>
<reference evidence="3" key="1">
    <citation type="submission" date="2020-02" db="EMBL/GenBank/DDBJ databases">
        <title>Streptomyces sp. ASO4wet.</title>
        <authorList>
            <person name="Risdian C."/>
            <person name="Landwehr W."/>
            <person name="Schupp P."/>
            <person name="Wink J."/>
        </authorList>
    </citation>
    <scope>NUCLEOTIDE SEQUENCE [LARGE SCALE GENOMIC DNA]</scope>
    <source>
        <strain evidence="3">ASO4wet</strain>
    </source>
</reference>
<dbReference type="GO" id="GO:0005524">
    <property type="term" value="F:ATP binding"/>
    <property type="evidence" value="ECO:0007669"/>
    <property type="project" value="UniProtKB-KW"/>
</dbReference>
<accession>A0A7T1T483</accession>
<evidence type="ECO:0000256" key="1">
    <source>
        <dbReference type="SAM" id="MobiDB-lite"/>
    </source>
</evidence>
<evidence type="ECO:0000313" key="3">
    <source>
        <dbReference type="Proteomes" id="UP000595046"/>
    </source>
</evidence>
<keyword evidence="3" id="KW-1185">Reference proteome</keyword>
<dbReference type="KEGG" id="sbat:G4Z16_06425"/>
<name>A0A7T1T483_9ACTN</name>
<dbReference type="Gene3D" id="3.40.50.300">
    <property type="entry name" value="P-loop containing nucleotide triphosphate hydrolases"/>
    <property type="match status" value="1"/>
</dbReference>
<keyword evidence="2" id="KW-0067">ATP-binding</keyword>
<protein>
    <submittedName>
        <fullName evidence="2">ATP-binding protein</fullName>
    </submittedName>
</protein>
<keyword evidence="2" id="KW-0547">Nucleotide-binding</keyword>
<dbReference type="EMBL" id="CP048882">
    <property type="protein sequence ID" value="QPP06092.1"/>
    <property type="molecule type" value="Genomic_DNA"/>
</dbReference>
<dbReference type="Proteomes" id="UP000595046">
    <property type="component" value="Chromosome"/>
</dbReference>
<feature type="region of interest" description="Disordered" evidence="1">
    <location>
        <begin position="1"/>
        <end position="25"/>
    </location>
</feature>
<proteinExistence type="predicted"/>